<name>A0A9D4VK93_PEA</name>
<dbReference type="Gramene" id="Psat07G0127700-T1">
    <property type="protein sequence ID" value="KAI5384205.1"/>
    <property type="gene ID" value="KIW84_071277"/>
</dbReference>
<sequence>MAPPNPNPSSREIVEEAVHTAHIHIDNVMNQIQQQMDESFNRTNADLEQIQIRMDNKKQISDSRYENITSMLTKLASLKEKQQPATIHTTTSSLGITHAPLSIPMSTTHINYIFTNANATNGFPIFTHAHTPLTHSTTLSHIPPPPVATASMRSTAVGSVVEYQATFEKLGNQVVDLSQDTILNCFIFGLAHDIQNEITIYRPVSISQAIGIAKLIESKIIDAKPKFQKPFSRTLNCPPPITYSTTTYFYP</sequence>
<evidence type="ECO:0000313" key="2">
    <source>
        <dbReference type="Proteomes" id="UP001058974"/>
    </source>
</evidence>
<keyword evidence="2" id="KW-1185">Reference proteome</keyword>
<reference evidence="1 2" key="1">
    <citation type="journal article" date="2022" name="Nat. Genet.">
        <title>Improved pea reference genome and pan-genome highlight genomic features and evolutionary characteristics.</title>
        <authorList>
            <person name="Yang T."/>
            <person name="Liu R."/>
            <person name="Luo Y."/>
            <person name="Hu S."/>
            <person name="Wang D."/>
            <person name="Wang C."/>
            <person name="Pandey M.K."/>
            <person name="Ge S."/>
            <person name="Xu Q."/>
            <person name="Li N."/>
            <person name="Li G."/>
            <person name="Huang Y."/>
            <person name="Saxena R.K."/>
            <person name="Ji Y."/>
            <person name="Li M."/>
            <person name="Yan X."/>
            <person name="He Y."/>
            <person name="Liu Y."/>
            <person name="Wang X."/>
            <person name="Xiang C."/>
            <person name="Varshney R.K."/>
            <person name="Ding H."/>
            <person name="Gao S."/>
            <person name="Zong X."/>
        </authorList>
    </citation>
    <scope>NUCLEOTIDE SEQUENCE [LARGE SCALE GENOMIC DNA]</scope>
    <source>
        <strain evidence="1 2">cv. Zhongwan 6</strain>
    </source>
</reference>
<proteinExistence type="predicted"/>
<dbReference type="EMBL" id="JAMSHJ010000007">
    <property type="protein sequence ID" value="KAI5384205.1"/>
    <property type="molecule type" value="Genomic_DNA"/>
</dbReference>
<dbReference type="AlphaFoldDB" id="A0A9D4VK93"/>
<evidence type="ECO:0000313" key="1">
    <source>
        <dbReference type="EMBL" id="KAI5384205.1"/>
    </source>
</evidence>
<organism evidence="1 2">
    <name type="scientific">Pisum sativum</name>
    <name type="common">Garden pea</name>
    <name type="synonym">Lathyrus oleraceus</name>
    <dbReference type="NCBI Taxonomy" id="3888"/>
    <lineage>
        <taxon>Eukaryota</taxon>
        <taxon>Viridiplantae</taxon>
        <taxon>Streptophyta</taxon>
        <taxon>Embryophyta</taxon>
        <taxon>Tracheophyta</taxon>
        <taxon>Spermatophyta</taxon>
        <taxon>Magnoliopsida</taxon>
        <taxon>eudicotyledons</taxon>
        <taxon>Gunneridae</taxon>
        <taxon>Pentapetalae</taxon>
        <taxon>rosids</taxon>
        <taxon>fabids</taxon>
        <taxon>Fabales</taxon>
        <taxon>Fabaceae</taxon>
        <taxon>Papilionoideae</taxon>
        <taxon>50 kb inversion clade</taxon>
        <taxon>NPAAA clade</taxon>
        <taxon>Hologalegina</taxon>
        <taxon>IRL clade</taxon>
        <taxon>Fabeae</taxon>
        <taxon>Lathyrus</taxon>
    </lineage>
</organism>
<dbReference type="Proteomes" id="UP001058974">
    <property type="component" value="Chromosome 7"/>
</dbReference>
<gene>
    <name evidence="1" type="ORF">KIW84_071277</name>
</gene>
<accession>A0A9D4VK93</accession>
<protein>
    <submittedName>
        <fullName evidence="1">Uncharacterized protein</fullName>
    </submittedName>
</protein>
<comment type="caution">
    <text evidence="1">The sequence shown here is derived from an EMBL/GenBank/DDBJ whole genome shotgun (WGS) entry which is preliminary data.</text>
</comment>